<dbReference type="EMBL" id="ML975173">
    <property type="protein sequence ID" value="KAF1809377.1"/>
    <property type="molecule type" value="Genomic_DNA"/>
</dbReference>
<reference evidence="9" key="2">
    <citation type="submission" date="2020-04" db="EMBL/GenBank/DDBJ databases">
        <authorList>
            <consortium name="NCBI Genome Project"/>
        </authorList>
    </citation>
    <scope>NUCLEOTIDE SEQUENCE</scope>
    <source>
        <strain evidence="9">CBS 781.70</strain>
    </source>
</reference>
<proteinExistence type="predicted"/>
<evidence type="ECO:0000256" key="4">
    <source>
        <dbReference type="ARBA" id="ARBA00023136"/>
    </source>
</evidence>
<dbReference type="PANTHER" id="PTHR37451:SF1">
    <property type="entry name" value="MARVEL DOMAIN-CONTAINING PROTEIN"/>
    <property type="match status" value="1"/>
</dbReference>
<evidence type="ECO:0000256" key="2">
    <source>
        <dbReference type="ARBA" id="ARBA00022692"/>
    </source>
</evidence>
<evidence type="ECO:0000313" key="9">
    <source>
        <dbReference type="RefSeq" id="XP_033531008.1"/>
    </source>
</evidence>
<keyword evidence="8" id="KW-1185">Reference proteome</keyword>
<gene>
    <name evidence="7 9" type="ORF">P152DRAFT_461564</name>
</gene>
<organism evidence="7">
    <name type="scientific">Eremomyces bilateralis CBS 781.70</name>
    <dbReference type="NCBI Taxonomy" id="1392243"/>
    <lineage>
        <taxon>Eukaryota</taxon>
        <taxon>Fungi</taxon>
        <taxon>Dikarya</taxon>
        <taxon>Ascomycota</taxon>
        <taxon>Pezizomycotina</taxon>
        <taxon>Dothideomycetes</taxon>
        <taxon>Dothideomycetes incertae sedis</taxon>
        <taxon>Eremomycetales</taxon>
        <taxon>Eremomycetaceae</taxon>
        <taxon>Eremomyces</taxon>
    </lineage>
</organism>
<protein>
    <recommendedName>
        <fullName evidence="6">MARVEL domain-containing protein</fullName>
    </recommendedName>
</protein>
<keyword evidence="4 5" id="KW-0472">Membrane</keyword>
<evidence type="ECO:0000313" key="8">
    <source>
        <dbReference type="Proteomes" id="UP000504638"/>
    </source>
</evidence>
<dbReference type="RefSeq" id="XP_033531008.1">
    <property type="nucleotide sequence ID" value="XM_033680153.1"/>
</dbReference>
<keyword evidence="3 5" id="KW-1133">Transmembrane helix</keyword>
<evidence type="ECO:0000256" key="3">
    <source>
        <dbReference type="ARBA" id="ARBA00022989"/>
    </source>
</evidence>
<feature type="transmembrane region" description="Helical" evidence="5">
    <location>
        <begin position="43"/>
        <end position="60"/>
    </location>
</feature>
<dbReference type="InterPro" id="IPR008253">
    <property type="entry name" value="Marvel"/>
</dbReference>
<dbReference type="OrthoDB" id="2117453at2759"/>
<dbReference type="GeneID" id="54420723"/>
<dbReference type="AlphaFoldDB" id="A0A6G1FU99"/>
<feature type="transmembrane region" description="Helical" evidence="5">
    <location>
        <begin position="72"/>
        <end position="97"/>
    </location>
</feature>
<feature type="domain" description="MARVEL" evidence="6">
    <location>
        <begin position="7"/>
        <end position="129"/>
    </location>
</feature>
<dbReference type="Pfam" id="PF01284">
    <property type="entry name" value="MARVEL"/>
    <property type="match status" value="1"/>
</dbReference>
<evidence type="ECO:0000313" key="7">
    <source>
        <dbReference type="EMBL" id="KAF1809377.1"/>
    </source>
</evidence>
<evidence type="ECO:0000256" key="5">
    <source>
        <dbReference type="SAM" id="Phobius"/>
    </source>
</evidence>
<dbReference type="GO" id="GO:0016020">
    <property type="term" value="C:membrane"/>
    <property type="evidence" value="ECO:0007669"/>
    <property type="project" value="UniProtKB-SubCell"/>
</dbReference>
<comment type="subcellular location">
    <subcellularLocation>
        <location evidence="1">Membrane</location>
        <topology evidence="1">Multi-pass membrane protein</topology>
    </subcellularLocation>
</comment>
<reference evidence="7 9" key="1">
    <citation type="submission" date="2020-01" db="EMBL/GenBank/DDBJ databases">
        <authorList>
            <consortium name="DOE Joint Genome Institute"/>
            <person name="Haridas S."/>
            <person name="Albert R."/>
            <person name="Binder M."/>
            <person name="Bloem J."/>
            <person name="Labutti K."/>
            <person name="Salamov A."/>
            <person name="Andreopoulos B."/>
            <person name="Baker S.E."/>
            <person name="Barry K."/>
            <person name="Bills G."/>
            <person name="Bluhm B.H."/>
            <person name="Cannon C."/>
            <person name="Castanera R."/>
            <person name="Culley D.E."/>
            <person name="Daum C."/>
            <person name="Ezra D."/>
            <person name="Gonzalez J.B."/>
            <person name="Henrissat B."/>
            <person name="Kuo A."/>
            <person name="Liang C."/>
            <person name="Lipzen A."/>
            <person name="Lutzoni F."/>
            <person name="Magnuson J."/>
            <person name="Mondo S."/>
            <person name="Nolan M."/>
            <person name="Ohm R."/>
            <person name="Pangilinan J."/>
            <person name="Park H.-J."/>
            <person name="Ramirez L."/>
            <person name="Alfaro M."/>
            <person name="Sun H."/>
            <person name="Tritt A."/>
            <person name="Yoshinaga Y."/>
            <person name="Zwiers L.-H."/>
            <person name="Turgeon B.G."/>
            <person name="Goodwin S.B."/>
            <person name="Spatafora J.W."/>
            <person name="Crous P.W."/>
            <person name="Grigoriev I.V."/>
        </authorList>
    </citation>
    <scope>NUCLEOTIDE SEQUENCE</scope>
    <source>
        <strain evidence="7 9">CBS 781.70</strain>
    </source>
</reference>
<dbReference type="PANTHER" id="PTHR37451">
    <property type="entry name" value="MARVEL DOMAIN"/>
    <property type="match status" value="1"/>
</dbReference>
<keyword evidence="2 5" id="KW-0812">Transmembrane</keyword>
<evidence type="ECO:0000259" key="6">
    <source>
        <dbReference type="Pfam" id="PF01284"/>
    </source>
</evidence>
<accession>A0A6G1FU99</accession>
<evidence type="ECO:0000256" key="1">
    <source>
        <dbReference type="ARBA" id="ARBA00004141"/>
    </source>
</evidence>
<dbReference type="Proteomes" id="UP000504638">
    <property type="component" value="Unplaced"/>
</dbReference>
<feature type="transmembrane region" description="Helical" evidence="5">
    <location>
        <begin position="109"/>
        <end position="133"/>
    </location>
</feature>
<sequence>MAVDFILPLRAAQGVLALLLLGLTAYAASDWADGVWSPSDLNFNVFASVWTLLVLAYLVVAPLRFPKFAHKFGILAADAITMIFWFAGFIALAVMVNNWGCKHYGPCRAAIAASVFGAIEWLLFVASTVMAALHVMRTRHSHSGTHDPGMEVHPNVGT</sequence>
<name>A0A6G1FU99_9PEZI</name>
<reference evidence="9" key="3">
    <citation type="submission" date="2025-04" db="UniProtKB">
        <authorList>
            <consortium name="RefSeq"/>
        </authorList>
    </citation>
    <scope>IDENTIFICATION</scope>
    <source>
        <strain evidence="9">CBS 781.70</strain>
    </source>
</reference>